<evidence type="ECO:0000313" key="11">
    <source>
        <dbReference type="Proteomes" id="UP001055911"/>
    </source>
</evidence>
<dbReference type="CDD" id="cd14275">
    <property type="entry name" value="UBA_EF-Ts"/>
    <property type="match status" value="1"/>
</dbReference>
<dbReference type="Gene3D" id="1.10.286.20">
    <property type="match status" value="1"/>
</dbReference>
<evidence type="ECO:0000259" key="9">
    <source>
        <dbReference type="Pfam" id="PF00889"/>
    </source>
</evidence>
<evidence type="ECO:0000256" key="1">
    <source>
        <dbReference type="ARBA" id="ARBA00005532"/>
    </source>
</evidence>
<evidence type="ECO:0000256" key="4">
    <source>
        <dbReference type="ARBA" id="ARBA00022917"/>
    </source>
</evidence>
<keyword evidence="4 6" id="KW-0648">Protein biosynthesis</keyword>
<evidence type="ECO:0000256" key="5">
    <source>
        <dbReference type="ARBA" id="ARBA00025453"/>
    </source>
</evidence>
<dbReference type="InterPro" id="IPR001816">
    <property type="entry name" value="Transl_elong_EFTs/EF1B"/>
</dbReference>
<dbReference type="PROSITE" id="PS01126">
    <property type="entry name" value="EF_TS_1"/>
    <property type="match status" value="1"/>
</dbReference>
<name>A0A9Q8ZUJ9_9LACO</name>
<comment type="similarity">
    <text evidence="1 6 7">Belongs to the EF-Ts family.</text>
</comment>
<comment type="function">
    <text evidence="5 6 7">Associates with the EF-Tu.GDP complex and induces the exchange of GDP to GTP. It remains bound to the aminoacyl-tRNA.EF-Tu.GTP complex up to the GTP hydrolysis stage on the ribosome.</text>
</comment>
<protein>
    <recommendedName>
        <fullName evidence="2 6">Elongation factor Ts</fullName>
        <shortName evidence="6">EF-Ts</shortName>
    </recommendedName>
</protein>
<dbReference type="RefSeq" id="WP_252767103.1">
    <property type="nucleotide sequence ID" value="NZ_CP097119.1"/>
</dbReference>
<dbReference type="PANTHER" id="PTHR11741">
    <property type="entry name" value="ELONGATION FACTOR TS"/>
    <property type="match status" value="1"/>
</dbReference>
<sequence>MMANITAKQVKELRDKTSAGMMDAKKALVEADGDEQKAIEILREKGVAKARKKSGNTAANGLTQVAIDGDKAAIVEVNSETDFVAANDDFKNLVDAIASVVALEQPKDVAAALQLSLGDDTVEDAIIHTSQITGEKITLRRFETMTKSGDQIFGKYLHNGGEIGVLVKLDGANETVAKDVAMHVAAENPEFLTQSDISAERLDHEKEELKKEALNEGKPENIVEKMVAGRLHKFLAGICLADQPFVKDQDQTVAQYVEGNGGKLAAFVRYQVGEGIEEATEAEDE</sequence>
<evidence type="ECO:0000256" key="6">
    <source>
        <dbReference type="HAMAP-Rule" id="MF_00050"/>
    </source>
</evidence>
<evidence type="ECO:0000256" key="3">
    <source>
        <dbReference type="ARBA" id="ARBA00022768"/>
    </source>
</evidence>
<dbReference type="GO" id="GO:0005737">
    <property type="term" value="C:cytoplasm"/>
    <property type="evidence" value="ECO:0007669"/>
    <property type="project" value="UniProtKB-SubCell"/>
</dbReference>
<dbReference type="PANTHER" id="PTHR11741:SF0">
    <property type="entry name" value="ELONGATION FACTOR TS, MITOCHONDRIAL"/>
    <property type="match status" value="1"/>
</dbReference>
<dbReference type="NCBIfam" id="TIGR00116">
    <property type="entry name" value="tsf"/>
    <property type="match status" value="1"/>
</dbReference>
<dbReference type="GO" id="GO:0003746">
    <property type="term" value="F:translation elongation factor activity"/>
    <property type="evidence" value="ECO:0007669"/>
    <property type="project" value="UniProtKB-UniRule"/>
</dbReference>
<dbReference type="Proteomes" id="UP001055911">
    <property type="component" value="Chromosome"/>
</dbReference>
<feature type="domain" description="Translation elongation factor EFTs/EF1B dimerisation" evidence="9">
    <location>
        <begin position="72"/>
        <end position="274"/>
    </location>
</feature>
<dbReference type="Gene3D" id="1.10.8.10">
    <property type="entry name" value="DNA helicase RuvA subunit, C-terminal domain"/>
    <property type="match status" value="1"/>
</dbReference>
<feature type="region of interest" description="Involved in Mg(2+) ion dislocation from EF-Tu" evidence="6">
    <location>
        <begin position="81"/>
        <end position="84"/>
    </location>
</feature>
<keyword evidence="11" id="KW-1185">Reference proteome</keyword>
<evidence type="ECO:0000256" key="7">
    <source>
        <dbReference type="RuleBase" id="RU000642"/>
    </source>
</evidence>
<keyword evidence="6" id="KW-0963">Cytoplasm</keyword>
<dbReference type="InterPro" id="IPR014039">
    <property type="entry name" value="Transl_elong_EFTs/EF1B_dimer"/>
</dbReference>
<dbReference type="HAMAP" id="MF_00050">
    <property type="entry name" value="EF_Ts"/>
    <property type="match status" value="1"/>
</dbReference>
<evidence type="ECO:0000313" key="10">
    <source>
        <dbReference type="EMBL" id="USS89553.1"/>
    </source>
</evidence>
<dbReference type="InterPro" id="IPR009060">
    <property type="entry name" value="UBA-like_sf"/>
</dbReference>
<dbReference type="Pfam" id="PF00889">
    <property type="entry name" value="EF_TS"/>
    <property type="match status" value="1"/>
</dbReference>
<dbReference type="InterPro" id="IPR036402">
    <property type="entry name" value="EF-Ts_dimer_sf"/>
</dbReference>
<dbReference type="FunFam" id="1.10.8.10:FF:000001">
    <property type="entry name" value="Elongation factor Ts"/>
    <property type="match status" value="1"/>
</dbReference>
<dbReference type="AlphaFoldDB" id="A0A9Q8ZUJ9"/>
<dbReference type="SUPFAM" id="SSF46934">
    <property type="entry name" value="UBA-like"/>
    <property type="match status" value="1"/>
</dbReference>
<dbReference type="EMBL" id="CP097119">
    <property type="protein sequence ID" value="USS89553.1"/>
    <property type="molecule type" value="Genomic_DNA"/>
</dbReference>
<dbReference type="PROSITE" id="PS01127">
    <property type="entry name" value="EF_TS_2"/>
    <property type="match status" value="1"/>
</dbReference>
<dbReference type="SUPFAM" id="SSF54713">
    <property type="entry name" value="Elongation factor Ts (EF-Ts), dimerisation domain"/>
    <property type="match status" value="2"/>
</dbReference>
<evidence type="ECO:0000256" key="8">
    <source>
        <dbReference type="RuleBase" id="RU000643"/>
    </source>
</evidence>
<dbReference type="InterPro" id="IPR018101">
    <property type="entry name" value="Transl_elong_Ts_CS"/>
</dbReference>
<comment type="subcellular location">
    <subcellularLocation>
        <location evidence="6 8">Cytoplasm</location>
    </subcellularLocation>
</comment>
<proteinExistence type="inferred from homology"/>
<organism evidence="10 11">
    <name type="scientific">Fructilactobacillus cliffordii</name>
    <dbReference type="NCBI Taxonomy" id="2940299"/>
    <lineage>
        <taxon>Bacteria</taxon>
        <taxon>Bacillati</taxon>
        <taxon>Bacillota</taxon>
        <taxon>Bacilli</taxon>
        <taxon>Lactobacillales</taxon>
        <taxon>Lactobacillaceae</taxon>
        <taxon>Fructilactobacillus</taxon>
    </lineage>
</organism>
<keyword evidence="3 6" id="KW-0251">Elongation factor</keyword>
<accession>A0A9Q8ZUJ9</accession>
<dbReference type="Gene3D" id="3.30.479.20">
    <property type="entry name" value="Elongation factor Ts, dimerisation domain"/>
    <property type="match status" value="2"/>
</dbReference>
<gene>
    <name evidence="6 10" type="primary">tsf</name>
    <name evidence="10" type="ORF">M3M40_01835</name>
</gene>
<reference evidence="10" key="1">
    <citation type="submission" date="2022-05" db="EMBL/GenBank/DDBJ databases">
        <authorList>
            <person name="Oliphant S.A."/>
            <person name="Watson-Haigh N.S."/>
            <person name="Sumby K.M."/>
            <person name="Gardner J.M."/>
            <person name="Jiranek V."/>
        </authorList>
    </citation>
    <scope>NUCLEOTIDE SEQUENCE</scope>
    <source>
        <strain evidence="10">KI4_B1</strain>
    </source>
</reference>
<evidence type="ECO:0000256" key="2">
    <source>
        <dbReference type="ARBA" id="ARBA00016956"/>
    </source>
</evidence>